<evidence type="ECO:0000313" key="2">
    <source>
        <dbReference type="Proteomes" id="UP000476338"/>
    </source>
</evidence>
<name>A0A6L5WGV3_9BACT</name>
<protein>
    <submittedName>
        <fullName evidence="1">Uncharacterized protein</fullName>
    </submittedName>
</protein>
<dbReference type="AlphaFoldDB" id="A0A6L5WGV3"/>
<sequence>MKQVIFNDNDECSKISNRKYYKLDGNDEIALSSIEENPRIYPLNGFFNMNRFEKQEYKLVELNADTKKEINNDTKGI</sequence>
<dbReference type="RefSeq" id="WP_154570684.1">
    <property type="nucleotide sequence ID" value="NZ_VWSJ01000012.1"/>
</dbReference>
<keyword evidence="2" id="KW-1185">Reference proteome</keyword>
<proteinExistence type="predicted"/>
<gene>
    <name evidence="1" type="ORF">F1B92_04365</name>
</gene>
<reference evidence="1 2" key="1">
    <citation type="submission" date="2019-09" db="EMBL/GenBank/DDBJ databases">
        <authorList>
            <person name="Silva M."/>
            <person name="Pereira G."/>
            <person name="Lopes-Da-Costa L."/>
            <person name="Silva E."/>
        </authorList>
    </citation>
    <scope>NUCLEOTIDE SEQUENCE [LARGE SCALE GENOMIC DNA]</scope>
    <source>
        <strain evidence="1 2">FMV-PI01</strain>
    </source>
</reference>
<dbReference type="Proteomes" id="UP000476338">
    <property type="component" value="Unassembled WGS sequence"/>
</dbReference>
<reference evidence="1 2" key="2">
    <citation type="submission" date="2020-03" db="EMBL/GenBank/DDBJ databases">
        <title>Campylobacter portucalensis sp. nov., a new species of Campylobacter isolated from the reproductive tract of bulls.</title>
        <authorList>
            <person name="Silva M.F."/>
            <person name="Pereira G."/>
            <person name="Carneiro C."/>
            <person name="Hemphill A."/>
            <person name="Mateus L."/>
            <person name="Lopes-Da-Costa L."/>
            <person name="Silva E."/>
        </authorList>
    </citation>
    <scope>NUCLEOTIDE SEQUENCE [LARGE SCALE GENOMIC DNA]</scope>
    <source>
        <strain evidence="1 2">FMV-PI01</strain>
    </source>
</reference>
<evidence type="ECO:0000313" key="1">
    <source>
        <dbReference type="EMBL" id="MSN96418.1"/>
    </source>
</evidence>
<organism evidence="1 2">
    <name type="scientific">Campylobacter portucalensis</name>
    <dbReference type="NCBI Taxonomy" id="2608384"/>
    <lineage>
        <taxon>Bacteria</taxon>
        <taxon>Pseudomonadati</taxon>
        <taxon>Campylobacterota</taxon>
        <taxon>Epsilonproteobacteria</taxon>
        <taxon>Campylobacterales</taxon>
        <taxon>Campylobacteraceae</taxon>
        <taxon>Campylobacter</taxon>
    </lineage>
</organism>
<comment type="caution">
    <text evidence="1">The sequence shown here is derived from an EMBL/GenBank/DDBJ whole genome shotgun (WGS) entry which is preliminary data.</text>
</comment>
<accession>A0A6L5WGV3</accession>
<dbReference type="EMBL" id="VWSJ01000012">
    <property type="protein sequence ID" value="MSN96418.1"/>
    <property type="molecule type" value="Genomic_DNA"/>
</dbReference>